<reference evidence="4 5" key="1">
    <citation type="journal article" date="2007" name="Nature">
        <title>Evolution of genes and genomes on the Drosophila phylogeny.</title>
        <authorList>
            <consortium name="Drosophila 12 Genomes Consortium"/>
            <person name="Clark A.G."/>
            <person name="Eisen M.B."/>
            <person name="Smith D.R."/>
            <person name="Bergman C.M."/>
            <person name="Oliver B."/>
            <person name="Markow T.A."/>
            <person name="Kaufman T.C."/>
            <person name="Kellis M."/>
            <person name="Gelbart W."/>
            <person name="Iyer V.N."/>
            <person name="Pollard D.A."/>
            <person name="Sackton T.B."/>
            <person name="Larracuente A.M."/>
            <person name="Singh N.D."/>
            <person name="Abad J.P."/>
            <person name="Abt D.N."/>
            <person name="Adryan B."/>
            <person name="Aguade M."/>
            <person name="Akashi H."/>
            <person name="Anderson W.W."/>
            <person name="Aquadro C.F."/>
            <person name="Ardell D.H."/>
            <person name="Arguello R."/>
            <person name="Artieri C.G."/>
            <person name="Barbash D.A."/>
            <person name="Barker D."/>
            <person name="Barsanti P."/>
            <person name="Batterham P."/>
            <person name="Batzoglou S."/>
            <person name="Begun D."/>
            <person name="Bhutkar A."/>
            <person name="Blanco E."/>
            <person name="Bosak S.A."/>
            <person name="Bradley R.K."/>
            <person name="Brand A.D."/>
            <person name="Brent M.R."/>
            <person name="Brooks A.N."/>
            <person name="Brown R.H."/>
            <person name="Butlin R.K."/>
            <person name="Caggese C."/>
            <person name="Calvi B.R."/>
            <person name="Bernardo de Carvalho A."/>
            <person name="Caspi A."/>
            <person name="Castrezana S."/>
            <person name="Celniker S.E."/>
            <person name="Chang J.L."/>
            <person name="Chapple C."/>
            <person name="Chatterji S."/>
            <person name="Chinwalla A."/>
            <person name="Civetta A."/>
            <person name="Clifton S.W."/>
            <person name="Comeron J.M."/>
            <person name="Costello J.C."/>
            <person name="Coyne J.A."/>
            <person name="Daub J."/>
            <person name="David R.G."/>
            <person name="Delcher A.L."/>
            <person name="Delehaunty K."/>
            <person name="Do C.B."/>
            <person name="Ebling H."/>
            <person name="Edwards K."/>
            <person name="Eickbush T."/>
            <person name="Evans J.D."/>
            <person name="Filipski A."/>
            <person name="Findeiss S."/>
            <person name="Freyhult E."/>
            <person name="Fulton L."/>
            <person name="Fulton R."/>
            <person name="Garcia A.C."/>
            <person name="Gardiner A."/>
            <person name="Garfield D.A."/>
            <person name="Garvin B.E."/>
            <person name="Gibson G."/>
            <person name="Gilbert D."/>
            <person name="Gnerre S."/>
            <person name="Godfrey J."/>
            <person name="Good R."/>
            <person name="Gotea V."/>
            <person name="Gravely B."/>
            <person name="Greenberg A.J."/>
            <person name="Griffiths-Jones S."/>
            <person name="Gross S."/>
            <person name="Guigo R."/>
            <person name="Gustafson E.A."/>
            <person name="Haerty W."/>
            <person name="Hahn M.W."/>
            <person name="Halligan D.L."/>
            <person name="Halpern A.L."/>
            <person name="Halter G.M."/>
            <person name="Han M.V."/>
            <person name="Heger A."/>
            <person name="Hillier L."/>
            <person name="Hinrichs A.S."/>
            <person name="Holmes I."/>
            <person name="Hoskins R.A."/>
            <person name="Hubisz M.J."/>
            <person name="Hultmark D."/>
            <person name="Huntley M.A."/>
            <person name="Jaffe D.B."/>
            <person name="Jagadeeshan S."/>
            <person name="Jeck W.R."/>
            <person name="Johnson J."/>
            <person name="Jones C.D."/>
            <person name="Jordan W.C."/>
            <person name="Karpen G.H."/>
            <person name="Kataoka E."/>
            <person name="Keightley P.D."/>
            <person name="Kheradpour P."/>
            <person name="Kirkness E.F."/>
            <person name="Koerich L.B."/>
            <person name="Kristiansen K."/>
            <person name="Kudrna D."/>
            <person name="Kulathinal R.J."/>
            <person name="Kumar S."/>
            <person name="Kwok R."/>
            <person name="Lander E."/>
            <person name="Langley C.H."/>
            <person name="Lapoint R."/>
            <person name="Lazzaro B.P."/>
            <person name="Lee S.J."/>
            <person name="Levesque L."/>
            <person name="Li R."/>
            <person name="Lin C.F."/>
            <person name="Lin M.F."/>
            <person name="Lindblad-Toh K."/>
            <person name="Llopart A."/>
            <person name="Long M."/>
            <person name="Low L."/>
            <person name="Lozovsky E."/>
            <person name="Lu J."/>
            <person name="Luo M."/>
            <person name="Machado C.A."/>
            <person name="Makalowski W."/>
            <person name="Marzo M."/>
            <person name="Matsuda M."/>
            <person name="Matzkin L."/>
            <person name="McAllister B."/>
            <person name="McBride C.S."/>
            <person name="McKernan B."/>
            <person name="McKernan K."/>
            <person name="Mendez-Lago M."/>
            <person name="Minx P."/>
            <person name="Mollenhauer M.U."/>
            <person name="Montooth K."/>
            <person name="Mount S.M."/>
            <person name="Mu X."/>
            <person name="Myers E."/>
            <person name="Negre B."/>
            <person name="Newfeld S."/>
            <person name="Nielsen R."/>
            <person name="Noor M.A."/>
            <person name="O'Grady P."/>
            <person name="Pachter L."/>
            <person name="Papaceit M."/>
            <person name="Parisi M.J."/>
            <person name="Parisi M."/>
            <person name="Parts L."/>
            <person name="Pedersen J.S."/>
            <person name="Pesole G."/>
            <person name="Phillippy A.M."/>
            <person name="Ponting C.P."/>
            <person name="Pop M."/>
            <person name="Porcelli D."/>
            <person name="Powell J.R."/>
            <person name="Prohaska S."/>
            <person name="Pruitt K."/>
            <person name="Puig M."/>
            <person name="Quesneville H."/>
            <person name="Ram K.R."/>
            <person name="Rand D."/>
            <person name="Rasmussen M.D."/>
            <person name="Reed L.K."/>
            <person name="Reenan R."/>
            <person name="Reily A."/>
            <person name="Remington K.A."/>
            <person name="Rieger T.T."/>
            <person name="Ritchie M.G."/>
            <person name="Robin C."/>
            <person name="Rogers Y.H."/>
            <person name="Rohde C."/>
            <person name="Rozas J."/>
            <person name="Rubenfield M.J."/>
            <person name="Ruiz A."/>
            <person name="Russo S."/>
            <person name="Salzberg S.L."/>
            <person name="Sanchez-Gracia A."/>
            <person name="Saranga D.J."/>
            <person name="Sato H."/>
            <person name="Schaeffer S.W."/>
            <person name="Schatz M.C."/>
            <person name="Schlenke T."/>
            <person name="Schwartz R."/>
            <person name="Segarra C."/>
            <person name="Singh R.S."/>
            <person name="Sirot L."/>
            <person name="Sirota M."/>
            <person name="Sisneros N.B."/>
            <person name="Smith C.D."/>
            <person name="Smith T.F."/>
            <person name="Spieth J."/>
            <person name="Stage D.E."/>
            <person name="Stark A."/>
            <person name="Stephan W."/>
            <person name="Strausberg R.L."/>
            <person name="Strempel S."/>
            <person name="Sturgill D."/>
            <person name="Sutton G."/>
            <person name="Sutton G.G."/>
            <person name="Tao W."/>
            <person name="Teichmann S."/>
            <person name="Tobari Y.N."/>
            <person name="Tomimura Y."/>
            <person name="Tsolas J.M."/>
            <person name="Valente V.L."/>
            <person name="Venter E."/>
            <person name="Venter J.C."/>
            <person name="Vicario S."/>
            <person name="Vieira F.G."/>
            <person name="Vilella A.J."/>
            <person name="Villasante A."/>
            <person name="Walenz B."/>
            <person name="Wang J."/>
            <person name="Wasserman M."/>
            <person name="Watts T."/>
            <person name="Wilson D."/>
            <person name="Wilson R.K."/>
            <person name="Wing R.A."/>
            <person name="Wolfner M.F."/>
            <person name="Wong A."/>
            <person name="Wong G.K."/>
            <person name="Wu C.I."/>
            <person name="Wu G."/>
            <person name="Yamamoto D."/>
            <person name="Yang H.P."/>
            <person name="Yang S.P."/>
            <person name="Yorke J.A."/>
            <person name="Yoshida K."/>
            <person name="Zdobnov E."/>
            <person name="Zhang P."/>
            <person name="Zhang Y."/>
            <person name="Zimin A.V."/>
            <person name="Baldwin J."/>
            <person name="Abdouelleil A."/>
            <person name="Abdulkadir J."/>
            <person name="Abebe A."/>
            <person name="Abera B."/>
            <person name="Abreu J."/>
            <person name="Acer S.C."/>
            <person name="Aftuck L."/>
            <person name="Alexander A."/>
            <person name="An P."/>
            <person name="Anderson E."/>
            <person name="Anderson S."/>
            <person name="Arachi H."/>
            <person name="Azer M."/>
            <person name="Bachantsang P."/>
            <person name="Barry A."/>
            <person name="Bayul T."/>
            <person name="Berlin A."/>
            <person name="Bessette D."/>
            <person name="Bloom T."/>
            <person name="Blye J."/>
            <person name="Boguslavskiy L."/>
            <person name="Bonnet C."/>
            <person name="Boukhgalter B."/>
            <person name="Bourzgui I."/>
            <person name="Brown A."/>
            <person name="Cahill P."/>
            <person name="Channer S."/>
            <person name="Cheshatsang Y."/>
            <person name="Chuda L."/>
            <person name="Citroen M."/>
            <person name="Collymore A."/>
            <person name="Cooke P."/>
            <person name="Costello M."/>
            <person name="D'Aco K."/>
            <person name="Daza R."/>
            <person name="De Haan G."/>
            <person name="DeGray S."/>
            <person name="DeMaso C."/>
            <person name="Dhargay N."/>
            <person name="Dooley K."/>
            <person name="Dooley E."/>
            <person name="Doricent M."/>
            <person name="Dorje P."/>
            <person name="Dorjee K."/>
            <person name="Dupes A."/>
            <person name="Elong R."/>
            <person name="Falk J."/>
            <person name="Farina A."/>
            <person name="Faro S."/>
            <person name="Ferguson D."/>
            <person name="Fisher S."/>
            <person name="Foley C.D."/>
            <person name="Franke A."/>
            <person name="Friedrich D."/>
            <person name="Gadbois L."/>
            <person name="Gearin G."/>
            <person name="Gearin C.R."/>
            <person name="Giannoukos G."/>
            <person name="Goode T."/>
            <person name="Graham J."/>
            <person name="Grandbois E."/>
            <person name="Grewal S."/>
            <person name="Gyaltsen K."/>
            <person name="Hafez N."/>
            <person name="Hagos B."/>
            <person name="Hall J."/>
            <person name="Henson C."/>
            <person name="Hollinger A."/>
            <person name="Honan T."/>
            <person name="Huard M.D."/>
            <person name="Hughes L."/>
            <person name="Hurhula B."/>
            <person name="Husby M.E."/>
            <person name="Kamat A."/>
            <person name="Kanga B."/>
            <person name="Kashin S."/>
            <person name="Khazanovich D."/>
            <person name="Kisner P."/>
            <person name="Lance K."/>
            <person name="Lara M."/>
            <person name="Lee W."/>
            <person name="Lennon N."/>
            <person name="Letendre F."/>
            <person name="LeVine R."/>
            <person name="Lipovsky A."/>
            <person name="Liu X."/>
            <person name="Liu J."/>
            <person name="Liu S."/>
            <person name="Lokyitsang T."/>
            <person name="Lokyitsang Y."/>
            <person name="Lubonja R."/>
            <person name="Lui A."/>
            <person name="MacDonald P."/>
            <person name="Magnisalis V."/>
            <person name="Maru K."/>
            <person name="Matthews C."/>
            <person name="McCusker W."/>
            <person name="McDonough S."/>
            <person name="Mehta T."/>
            <person name="Meldrim J."/>
            <person name="Meneus L."/>
            <person name="Mihai O."/>
            <person name="Mihalev A."/>
            <person name="Mihova T."/>
            <person name="Mittelman R."/>
            <person name="Mlenga V."/>
            <person name="Montmayeur A."/>
            <person name="Mulrain L."/>
            <person name="Navidi A."/>
            <person name="Naylor J."/>
            <person name="Negash T."/>
            <person name="Nguyen T."/>
            <person name="Nguyen N."/>
            <person name="Nicol R."/>
            <person name="Norbu C."/>
            <person name="Norbu N."/>
            <person name="Novod N."/>
            <person name="O'Neill B."/>
            <person name="Osman S."/>
            <person name="Markiewicz E."/>
            <person name="Oyono O.L."/>
            <person name="Patti C."/>
            <person name="Phunkhang P."/>
            <person name="Pierre F."/>
            <person name="Priest M."/>
            <person name="Raghuraman S."/>
            <person name="Rege F."/>
            <person name="Reyes R."/>
            <person name="Rise C."/>
            <person name="Rogov P."/>
            <person name="Ross K."/>
            <person name="Ryan E."/>
            <person name="Settipalli S."/>
            <person name="Shea T."/>
            <person name="Sherpa N."/>
            <person name="Shi L."/>
            <person name="Shih D."/>
            <person name="Sparrow T."/>
            <person name="Spaulding J."/>
            <person name="Stalker J."/>
            <person name="Stange-Thomann N."/>
            <person name="Stavropoulos S."/>
            <person name="Stone C."/>
            <person name="Strader C."/>
            <person name="Tesfaye S."/>
            <person name="Thomson T."/>
            <person name="Thoulutsang Y."/>
            <person name="Thoulutsang D."/>
            <person name="Topham K."/>
            <person name="Topping I."/>
            <person name="Tsamla T."/>
            <person name="Vassiliev H."/>
            <person name="Vo A."/>
            <person name="Wangchuk T."/>
            <person name="Wangdi T."/>
            <person name="Weiand M."/>
            <person name="Wilkinson J."/>
            <person name="Wilson A."/>
            <person name="Yadav S."/>
            <person name="Young G."/>
            <person name="Yu Q."/>
            <person name="Zembek L."/>
            <person name="Zhong D."/>
            <person name="Zimmer A."/>
            <person name="Zwirko Z."/>
            <person name="Jaffe D.B."/>
            <person name="Alvarez P."/>
            <person name="Brockman W."/>
            <person name="Butler J."/>
            <person name="Chin C."/>
            <person name="Gnerre S."/>
            <person name="Grabherr M."/>
            <person name="Kleber M."/>
            <person name="Mauceli E."/>
            <person name="MacCallum I."/>
        </authorList>
    </citation>
    <scope>NUCLEOTIDE SEQUENCE [LARGE SCALE GENOMIC DNA]</scope>
    <source>
        <strain evidence="5">Tucson 14024-0371.13</strain>
    </source>
</reference>
<keyword evidence="2 4" id="KW-0560">Oxidoreductase</keyword>
<dbReference type="PRINTS" id="PR00080">
    <property type="entry name" value="SDRFAMILY"/>
</dbReference>
<organism evidence="4 5">
    <name type="scientific">Drosophila ananassae</name>
    <name type="common">Fruit fly</name>
    <dbReference type="NCBI Taxonomy" id="7217"/>
    <lineage>
        <taxon>Eukaryota</taxon>
        <taxon>Metazoa</taxon>
        <taxon>Ecdysozoa</taxon>
        <taxon>Arthropoda</taxon>
        <taxon>Hexapoda</taxon>
        <taxon>Insecta</taxon>
        <taxon>Pterygota</taxon>
        <taxon>Neoptera</taxon>
        <taxon>Endopterygota</taxon>
        <taxon>Diptera</taxon>
        <taxon>Brachycera</taxon>
        <taxon>Muscomorpha</taxon>
        <taxon>Ephydroidea</taxon>
        <taxon>Drosophilidae</taxon>
        <taxon>Drosophila</taxon>
        <taxon>Sophophora</taxon>
    </lineage>
</organism>
<dbReference type="HOGENOM" id="CLU_010194_2_10_1"/>
<dbReference type="SMR" id="B3MYJ5"/>
<evidence type="ECO:0000256" key="2">
    <source>
        <dbReference type="ARBA" id="ARBA00023002"/>
    </source>
</evidence>
<dbReference type="GO" id="GO:0016616">
    <property type="term" value="F:oxidoreductase activity, acting on the CH-OH group of donors, NAD or NADP as acceptor"/>
    <property type="evidence" value="ECO:0007669"/>
    <property type="project" value="UniProtKB-ARBA"/>
</dbReference>
<dbReference type="Gene3D" id="3.40.50.720">
    <property type="entry name" value="NAD(P)-binding Rossmann-like Domain"/>
    <property type="match status" value="1"/>
</dbReference>
<dbReference type="STRING" id="7217.B3MYJ5"/>
<dbReference type="Proteomes" id="UP000007801">
    <property type="component" value="Unassembled WGS sequence"/>
</dbReference>
<sequence>MDRWQDRVAIVTGASSGIGAAVARKLVEAGVVVVGLARRVERMEAIKEQMPMEHQARFHTIHCDVGDLDSITAAFDWVEEQFGGCDILVNNAGCLFPGQLLTLDVEHLQQTLNVNLMGTVHCTRRAFRSMQQRDVAGHVVLLNSLTGETVINPPGDELQVLNMYPLTKHAIKALLEVLRQELRGFKTKIKVTSIAPGVTDRELQRILPGGYGALPMLSPDDIADGIMYALGTPPHVQVHQLTIKPLGEPF</sequence>
<dbReference type="PANTHER" id="PTHR43115">
    <property type="entry name" value="DEHYDROGENASE/REDUCTASE SDR FAMILY MEMBER 11"/>
    <property type="match status" value="1"/>
</dbReference>
<dbReference type="GeneID" id="6504824"/>
<dbReference type="PANTHER" id="PTHR43115:SF4">
    <property type="entry name" value="DEHYDROGENASE_REDUCTASE SDR FAMILY MEMBER 11"/>
    <property type="match status" value="1"/>
</dbReference>
<dbReference type="InParanoid" id="B3MYJ5"/>
<dbReference type="FunFam" id="3.40.50.720:FF:000047">
    <property type="entry name" value="NADP-dependent L-serine/L-allo-threonine dehydrogenase"/>
    <property type="match status" value="1"/>
</dbReference>
<dbReference type="Pfam" id="PF00106">
    <property type="entry name" value="adh_short"/>
    <property type="match status" value="1"/>
</dbReference>
<dbReference type="AlphaFoldDB" id="B3MYJ5"/>
<dbReference type="FunCoup" id="B3MYJ5">
    <property type="interactions" value="70"/>
</dbReference>
<dbReference type="InterPro" id="IPR002347">
    <property type="entry name" value="SDR_fam"/>
</dbReference>
<dbReference type="InterPro" id="IPR036291">
    <property type="entry name" value="NAD(P)-bd_dom_sf"/>
</dbReference>
<dbReference type="eggNOG" id="KOG1205">
    <property type="taxonomic scope" value="Eukaryota"/>
</dbReference>
<dbReference type="EMBL" id="CH902632">
    <property type="protein sequence ID" value="EDV32689.1"/>
    <property type="molecule type" value="Genomic_DNA"/>
</dbReference>
<name>B3MYJ5_DROAN</name>
<comment type="similarity">
    <text evidence="1 3">Belongs to the short-chain dehydrogenases/reductases (SDR) family.</text>
</comment>
<gene>
    <name evidence="4" type="primary">Dana\GF22157</name>
    <name evidence="4" type="synonym">dana_GLEANR_6138</name>
    <name evidence="4" type="ORF">GF22157</name>
</gene>
<dbReference type="SUPFAM" id="SSF51735">
    <property type="entry name" value="NAD(P)-binding Rossmann-fold domains"/>
    <property type="match status" value="1"/>
</dbReference>
<dbReference type="PRINTS" id="PR00081">
    <property type="entry name" value="GDHRDH"/>
</dbReference>
<evidence type="ECO:0000256" key="1">
    <source>
        <dbReference type="ARBA" id="ARBA00006484"/>
    </source>
</evidence>
<evidence type="ECO:0000313" key="5">
    <source>
        <dbReference type="Proteomes" id="UP000007801"/>
    </source>
</evidence>
<dbReference type="OrthoDB" id="1933717at2759"/>
<dbReference type="KEGG" id="dan:6504824"/>
<proteinExistence type="inferred from homology"/>
<protein>
    <submittedName>
        <fullName evidence="4">Uncharacterized protein</fullName>
    </submittedName>
</protein>
<evidence type="ECO:0000256" key="3">
    <source>
        <dbReference type="RuleBase" id="RU000363"/>
    </source>
</evidence>
<keyword evidence="5" id="KW-1185">Reference proteome</keyword>
<dbReference type="OMA" id="RSMQQRD"/>
<dbReference type="PhylomeDB" id="B3MYJ5"/>
<evidence type="ECO:0000313" key="4">
    <source>
        <dbReference type="EMBL" id="EDV32689.1"/>
    </source>
</evidence>
<accession>B3MYJ5</accession>